<accession>A0AAD1XGF9</accession>
<comment type="caution">
    <text evidence="2">The sequence shown here is derived from an EMBL/GenBank/DDBJ whole genome shotgun (WGS) entry which is preliminary data.</text>
</comment>
<dbReference type="AlphaFoldDB" id="A0AAD1XGF9"/>
<name>A0AAD1XGF9_EUPCR</name>
<feature type="region of interest" description="Disordered" evidence="1">
    <location>
        <begin position="326"/>
        <end position="369"/>
    </location>
</feature>
<dbReference type="Gene3D" id="3.30.40.10">
    <property type="entry name" value="Zinc/RING finger domain, C3HC4 (zinc finger)"/>
    <property type="match status" value="1"/>
</dbReference>
<dbReference type="InterPro" id="IPR013083">
    <property type="entry name" value="Znf_RING/FYVE/PHD"/>
</dbReference>
<keyword evidence="3" id="KW-1185">Reference proteome</keyword>
<feature type="compositionally biased region" description="Basic residues" evidence="1">
    <location>
        <begin position="359"/>
        <end position="369"/>
    </location>
</feature>
<evidence type="ECO:0000313" key="2">
    <source>
        <dbReference type="EMBL" id="CAI2371096.1"/>
    </source>
</evidence>
<evidence type="ECO:0008006" key="4">
    <source>
        <dbReference type="Google" id="ProtNLM"/>
    </source>
</evidence>
<dbReference type="Proteomes" id="UP001295684">
    <property type="component" value="Unassembled WGS sequence"/>
</dbReference>
<evidence type="ECO:0000256" key="1">
    <source>
        <dbReference type="SAM" id="MobiDB-lite"/>
    </source>
</evidence>
<feature type="compositionally biased region" description="Polar residues" evidence="1">
    <location>
        <begin position="1"/>
        <end position="25"/>
    </location>
</feature>
<gene>
    <name evidence="2" type="ORF">ECRASSUSDP1_LOCUS12416</name>
</gene>
<proteinExistence type="predicted"/>
<feature type="compositionally biased region" description="Polar residues" evidence="1">
    <location>
        <begin position="330"/>
        <end position="340"/>
    </location>
</feature>
<feature type="region of interest" description="Disordered" evidence="1">
    <location>
        <begin position="1"/>
        <end position="33"/>
    </location>
</feature>
<sequence>MISKPPRQQTVSLKAVRYSSTPQSESTDDTYSGPENVEDYCKTHGTKYCLDKQDNCLSLFSRIFIENATQNQERVKAIFTSNDKGIMNVIQMLKCNLCHDILQASSIVCDSCKLCYCVECQENYVIETNSNCLNECSGEFSDLHDENQKFLLKCLKFKCENAQKGCESSFKTLKDLKKHEERCDFSFRTCQYCYKKKIMKKNLQNHLVSNCKIARKCQNFPKCAYIGTRDQVETHQEDDCAFTEIYCTTCLKTILRRDKDTHSCIETLRTLLCEKQNFLDKKTSKLSKITEENSKLRIMLENMKKTLLEKCEYEGKLKREIKRVTKESMKLTSPKKSCSKGSDLVTKRQRTVDQASPSRLKRTTRGRNC</sequence>
<protein>
    <recommendedName>
        <fullName evidence="4">TRAF-type domain-containing protein</fullName>
    </recommendedName>
</protein>
<dbReference type="EMBL" id="CAMPGE010012320">
    <property type="protein sequence ID" value="CAI2371096.1"/>
    <property type="molecule type" value="Genomic_DNA"/>
</dbReference>
<dbReference type="SUPFAM" id="SSF49599">
    <property type="entry name" value="TRAF domain-like"/>
    <property type="match status" value="1"/>
</dbReference>
<evidence type="ECO:0000313" key="3">
    <source>
        <dbReference type="Proteomes" id="UP001295684"/>
    </source>
</evidence>
<reference evidence="2" key="1">
    <citation type="submission" date="2023-07" db="EMBL/GenBank/DDBJ databases">
        <authorList>
            <consortium name="AG Swart"/>
            <person name="Singh M."/>
            <person name="Singh A."/>
            <person name="Seah K."/>
            <person name="Emmerich C."/>
        </authorList>
    </citation>
    <scope>NUCLEOTIDE SEQUENCE</scope>
    <source>
        <strain evidence="2">DP1</strain>
    </source>
</reference>
<organism evidence="2 3">
    <name type="scientific">Euplotes crassus</name>
    <dbReference type="NCBI Taxonomy" id="5936"/>
    <lineage>
        <taxon>Eukaryota</taxon>
        <taxon>Sar</taxon>
        <taxon>Alveolata</taxon>
        <taxon>Ciliophora</taxon>
        <taxon>Intramacronucleata</taxon>
        <taxon>Spirotrichea</taxon>
        <taxon>Hypotrichia</taxon>
        <taxon>Euplotida</taxon>
        <taxon>Euplotidae</taxon>
        <taxon>Moneuplotes</taxon>
    </lineage>
</organism>